<evidence type="ECO:0000313" key="7">
    <source>
        <dbReference type="EMBL" id="VWB58303.1"/>
    </source>
</evidence>
<evidence type="ECO:0000256" key="4">
    <source>
        <dbReference type="PROSITE-ProRule" id="PRU00433"/>
    </source>
</evidence>
<dbReference type="Pfam" id="PF00034">
    <property type="entry name" value="Cytochrom_C"/>
    <property type="match status" value="2"/>
</dbReference>
<dbReference type="PANTHER" id="PTHR35008:SF8">
    <property type="entry name" value="ALCOHOL DEHYDROGENASE CYTOCHROME C SUBUNIT"/>
    <property type="match status" value="1"/>
</dbReference>
<proteinExistence type="predicted"/>
<dbReference type="GO" id="GO:0046872">
    <property type="term" value="F:metal ion binding"/>
    <property type="evidence" value="ECO:0007669"/>
    <property type="project" value="UniProtKB-KW"/>
</dbReference>
<dbReference type="PROSITE" id="PS51007">
    <property type="entry name" value="CYTC"/>
    <property type="match status" value="5"/>
</dbReference>
<dbReference type="Pfam" id="PF13442">
    <property type="entry name" value="Cytochrome_CBB3"/>
    <property type="match status" value="1"/>
</dbReference>
<dbReference type="InterPro" id="IPR009056">
    <property type="entry name" value="Cyt_c-like_dom"/>
</dbReference>
<feature type="domain" description="Cytochrome c" evidence="6">
    <location>
        <begin position="577"/>
        <end position="670"/>
    </location>
</feature>
<keyword evidence="1 4" id="KW-0349">Heme</keyword>
<dbReference type="GO" id="GO:0009055">
    <property type="term" value="F:electron transfer activity"/>
    <property type="evidence" value="ECO:0007669"/>
    <property type="project" value="InterPro"/>
</dbReference>
<dbReference type="InterPro" id="IPR036909">
    <property type="entry name" value="Cyt_c-like_dom_sf"/>
</dbReference>
<evidence type="ECO:0000313" key="8">
    <source>
        <dbReference type="Proteomes" id="UP000494330"/>
    </source>
</evidence>
<dbReference type="EMBL" id="CABVQD010000006">
    <property type="protein sequence ID" value="VWB58303.1"/>
    <property type="molecule type" value="Genomic_DNA"/>
</dbReference>
<sequence length="692" mass="74011">MRSSIRSLSQFCLKAALSIAALLPVVAAAATSPVQVDATELVRKGAYVARAGDCVACHTSANGPPLAGGLALSTPFGAVYSTNITPDEATGIGRYTFEQFDRAMRKGIAADGHHLYPAMPYPSFAKLDEDDMRALFAYLKDGVAPVKLENKPLGIKWPFNMRWGLAFWNALFLDDTRYVPNPDKDATWNRGAYLTQAAGHCGACHTPRGIFFQEKAMSESGSSGPLYLSGATVESWRAVNLRALWPVDDLVTLLKTGRNRYTTAAGGMSDVVHHSTQYFSDADLAAIGVYLNSLPNANAAATANGPAAAAPASGGQPARDIPEALYTSKGGLGYVQFCSSCHQVDGRGFSPVFPPLSGNPAVLSKQTDSLIHIALTGWQTPQTGTHPRIYTMPAFNQLSDRELAEILTFVRASWGGRNDPVLAMDVRKMRRSLAAGGETAAFRTPRFSALLDQPNAAQLVRGMRLNLETKALLPHNVGNSLNCASCHLSGGTVALASPYAGLSSQFPSYAPRSGKVLSLADRINGCFRRSMNGKPLPVDSDDMKAMVAYFDWMRNGAHPKDRIPGRGVGKIDTALKPDLAHGKDVYAAQCASCHGTGGAGMQRADGTAIYPPLWGDQSFNIGAGMARLYTAAAFVKQNMAIGSHNRFPLGQGGLSDQDAVDVAAWFTTRPRPDFPDKIHDWPKGGKPLDARY</sequence>
<evidence type="ECO:0000256" key="5">
    <source>
        <dbReference type="SAM" id="SignalP"/>
    </source>
</evidence>
<feature type="chain" id="PRO_5044425648" evidence="5">
    <location>
        <begin position="30"/>
        <end position="692"/>
    </location>
</feature>
<organism evidence="7 8">
    <name type="scientific">Burkholderia paludis</name>
    <dbReference type="NCBI Taxonomy" id="1506587"/>
    <lineage>
        <taxon>Bacteria</taxon>
        <taxon>Pseudomonadati</taxon>
        <taxon>Pseudomonadota</taxon>
        <taxon>Betaproteobacteria</taxon>
        <taxon>Burkholderiales</taxon>
        <taxon>Burkholderiaceae</taxon>
        <taxon>Burkholderia</taxon>
        <taxon>Burkholderia cepacia complex</taxon>
    </lineage>
</organism>
<keyword evidence="3 4" id="KW-0408">Iron</keyword>
<dbReference type="GO" id="GO:0020037">
    <property type="term" value="F:heme binding"/>
    <property type="evidence" value="ECO:0007669"/>
    <property type="project" value="InterPro"/>
</dbReference>
<keyword evidence="8" id="KW-1185">Reference proteome</keyword>
<dbReference type="InterPro" id="IPR051459">
    <property type="entry name" value="Cytochrome_c-type_DH"/>
</dbReference>
<evidence type="ECO:0000256" key="1">
    <source>
        <dbReference type="ARBA" id="ARBA00022617"/>
    </source>
</evidence>
<gene>
    <name evidence="7" type="ORF">BPA30113_02566</name>
</gene>
<dbReference type="SUPFAM" id="SSF46626">
    <property type="entry name" value="Cytochrome c"/>
    <property type="match status" value="5"/>
</dbReference>
<feature type="domain" description="Cytochrome c" evidence="6">
    <location>
        <begin position="40"/>
        <end position="143"/>
    </location>
</feature>
<feature type="domain" description="Cytochrome c" evidence="6">
    <location>
        <begin position="457"/>
        <end position="554"/>
    </location>
</feature>
<keyword evidence="5" id="KW-0732">Signal</keyword>
<feature type="domain" description="Cytochrome c" evidence="6">
    <location>
        <begin position="325"/>
        <end position="414"/>
    </location>
</feature>
<evidence type="ECO:0000256" key="2">
    <source>
        <dbReference type="ARBA" id="ARBA00022723"/>
    </source>
</evidence>
<keyword evidence="2 4" id="KW-0479">Metal-binding</keyword>
<reference evidence="7 8" key="1">
    <citation type="submission" date="2019-09" db="EMBL/GenBank/DDBJ databases">
        <authorList>
            <person name="Depoorter E."/>
        </authorList>
    </citation>
    <scope>NUCLEOTIDE SEQUENCE [LARGE SCALE GENOMIC DNA]</scope>
    <source>
        <strain evidence="7">LMG 30113</strain>
    </source>
</reference>
<dbReference type="Gene3D" id="1.10.760.10">
    <property type="entry name" value="Cytochrome c-like domain"/>
    <property type="match status" value="4"/>
</dbReference>
<dbReference type="PANTHER" id="PTHR35008">
    <property type="entry name" value="BLL4482 PROTEIN-RELATED"/>
    <property type="match status" value="1"/>
</dbReference>
<dbReference type="Pfam" id="PF21342">
    <property type="entry name" value="SoxA-TsdA_cyt-c"/>
    <property type="match status" value="1"/>
</dbReference>
<evidence type="ECO:0000259" key="6">
    <source>
        <dbReference type="PROSITE" id="PS51007"/>
    </source>
</evidence>
<protein>
    <submittedName>
        <fullName evidence="7">Cytochrome C</fullName>
    </submittedName>
</protein>
<feature type="domain" description="Cytochrome c" evidence="6">
    <location>
        <begin position="186"/>
        <end position="295"/>
    </location>
</feature>
<feature type="signal peptide" evidence="5">
    <location>
        <begin position="1"/>
        <end position="29"/>
    </location>
</feature>
<dbReference type="Proteomes" id="UP000494330">
    <property type="component" value="Unassembled WGS sequence"/>
</dbReference>
<evidence type="ECO:0000256" key="3">
    <source>
        <dbReference type="ARBA" id="ARBA00023004"/>
    </source>
</evidence>
<dbReference type="AlphaFoldDB" id="A0A6J5EFI0"/>
<accession>A0A6J5EFI0</accession>
<dbReference type="RefSeq" id="WP_034198211.1">
    <property type="nucleotide sequence ID" value="NZ_CABVQD010000006.1"/>
</dbReference>
<name>A0A6J5EFI0_9BURK</name>